<accession>A0ABQ3LJQ7</accession>
<organism evidence="2 3">
    <name type="scientific">Sphingomonas glacialis</name>
    <dbReference type="NCBI Taxonomy" id="658225"/>
    <lineage>
        <taxon>Bacteria</taxon>
        <taxon>Pseudomonadati</taxon>
        <taxon>Pseudomonadota</taxon>
        <taxon>Alphaproteobacteria</taxon>
        <taxon>Sphingomonadales</taxon>
        <taxon>Sphingomonadaceae</taxon>
        <taxon>Sphingomonas</taxon>
    </lineage>
</organism>
<comment type="caution">
    <text evidence="2">The sequence shown here is derived from an EMBL/GenBank/DDBJ whole genome shotgun (WGS) entry which is preliminary data.</text>
</comment>
<reference evidence="3" key="1">
    <citation type="journal article" date="2019" name="Int. J. Syst. Evol. Microbiol.">
        <title>The Global Catalogue of Microorganisms (GCM) 10K type strain sequencing project: providing services to taxonomists for standard genome sequencing and annotation.</title>
        <authorList>
            <consortium name="The Broad Institute Genomics Platform"/>
            <consortium name="The Broad Institute Genome Sequencing Center for Infectious Disease"/>
            <person name="Wu L."/>
            <person name="Ma J."/>
        </authorList>
    </citation>
    <scope>NUCLEOTIDE SEQUENCE [LARGE SCALE GENOMIC DNA]</scope>
    <source>
        <strain evidence="3">CGMCC 1.8957</strain>
    </source>
</reference>
<evidence type="ECO:0000313" key="3">
    <source>
        <dbReference type="Proteomes" id="UP000652430"/>
    </source>
</evidence>
<sequence length="64" mass="6601">MIIRLLKSLLGDRRGGTAIEYGLIAALVVIALIASFTQLANTTIGMWANVNTKVSSAGAATPAN</sequence>
<keyword evidence="1" id="KW-0812">Transmembrane</keyword>
<keyword evidence="3" id="KW-1185">Reference proteome</keyword>
<evidence type="ECO:0000256" key="1">
    <source>
        <dbReference type="SAM" id="Phobius"/>
    </source>
</evidence>
<proteinExistence type="predicted"/>
<feature type="transmembrane region" description="Helical" evidence="1">
    <location>
        <begin position="21"/>
        <end position="40"/>
    </location>
</feature>
<dbReference type="Proteomes" id="UP000652430">
    <property type="component" value="Unassembled WGS sequence"/>
</dbReference>
<dbReference type="EMBL" id="BNAQ01000001">
    <property type="protein sequence ID" value="GHH10329.1"/>
    <property type="molecule type" value="Genomic_DNA"/>
</dbReference>
<evidence type="ECO:0000313" key="2">
    <source>
        <dbReference type="EMBL" id="GHH10329.1"/>
    </source>
</evidence>
<evidence type="ECO:0008006" key="4">
    <source>
        <dbReference type="Google" id="ProtNLM"/>
    </source>
</evidence>
<protein>
    <recommendedName>
        <fullName evidence="4">Flp family type IVb pilin</fullName>
    </recommendedName>
</protein>
<keyword evidence="1" id="KW-1133">Transmembrane helix</keyword>
<name>A0ABQ3LJQ7_9SPHN</name>
<gene>
    <name evidence="2" type="ORF">GCM10008023_07970</name>
</gene>
<keyword evidence="1" id="KW-0472">Membrane</keyword>
<dbReference type="InterPro" id="IPR007047">
    <property type="entry name" value="Flp_Fap"/>
</dbReference>
<dbReference type="Pfam" id="PF04964">
    <property type="entry name" value="Flp_Fap"/>
    <property type="match status" value="1"/>
</dbReference>
<dbReference type="RefSeq" id="WP_189675185.1">
    <property type="nucleotide sequence ID" value="NZ_BNAQ01000001.1"/>
</dbReference>